<dbReference type="PANTHER" id="PTHR43434">
    <property type="entry name" value="PHOSPHOGLYCOLATE PHOSPHATASE"/>
    <property type="match status" value="1"/>
</dbReference>
<accession>A0AA90PJV6</accession>
<proteinExistence type="inferred from homology"/>
<dbReference type="EMBL" id="JAUPEV010000002">
    <property type="protein sequence ID" value="MDO7252642.1"/>
    <property type="molecule type" value="Genomic_DNA"/>
</dbReference>
<reference evidence="5" key="2">
    <citation type="submission" date="2023-07" db="EMBL/GenBank/DDBJ databases">
        <authorList>
            <person name="Aydin F."/>
            <person name="Tarhane S."/>
            <person name="Saticioglu I.B."/>
            <person name="Karakaya E."/>
            <person name="Abay S."/>
            <person name="Guran O."/>
            <person name="Bozkurt E."/>
            <person name="Uzum N."/>
            <person name="Olgun K."/>
            <person name="Jablonski D."/>
        </authorList>
    </citation>
    <scope>NUCLEOTIDE SEQUENCE</scope>
    <source>
        <strain evidence="5">Faydin-H75</strain>
    </source>
</reference>
<evidence type="ECO:0000256" key="2">
    <source>
        <dbReference type="ARBA" id="ARBA00004818"/>
    </source>
</evidence>
<evidence type="ECO:0000256" key="1">
    <source>
        <dbReference type="ARBA" id="ARBA00000830"/>
    </source>
</evidence>
<evidence type="ECO:0000313" key="8">
    <source>
        <dbReference type="Proteomes" id="UP001240777"/>
    </source>
</evidence>
<name>A0AA90PJV6_9HELI</name>
<dbReference type="EMBL" id="JAUYZK010000002">
    <property type="protein sequence ID" value="MDP2538509.1"/>
    <property type="molecule type" value="Genomic_DNA"/>
</dbReference>
<dbReference type="PANTHER" id="PTHR43434:SF1">
    <property type="entry name" value="PHOSPHOGLYCOLATE PHOSPHATASE"/>
    <property type="match status" value="1"/>
</dbReference>
<dbReference type="Pfam" id="PF13419">
    <property type="entry name" value="HAD_2"/>
    <property type="match status" value="1"/>
</dbReference>
<dbReference type="SFLD" id="SFLDG01129">
    <property type="entry name" value="C1.5:_HAD__Beta-PGM__Phosphata"/>
    <property type="match status" value="1"/>
</dbReference>
<comment type="catalytic activity">
    <reaction evidence="1">
        <text>2-phosphoglycolate + H2O = glycolate + phosphate</text>
        <dbReference type="Rhea" id="RHEA:14369"/>
        <dbReference type="ChEBI" id="CHEBI:15377"/>
        <dbReference type="ChEBI" id="CHEBI:29805"/>
        <dbReference type="ChEBI" id="CHEBI:43474"/>
        <dbReference type="ChEBI" id="CHEBI:58033"/>
        <dbReference type="EC" id="3.1.3.18"/>
    </reaction>
</comment>
<dbReference type="Gene3D" id="1.10.150.240">
    <property type="entry name" value="Putative phosphatase, domain 2"/>
    <property type="match status" value="1"/>
</dbReference>
<comment type="pathway">
    <text evidence="2">Organic acid metabolism; glycolate biosynthesis; glycolate from 2-phosphoglycolate: step 1/1.</text>
</comment>
<comment type="caution">
    <text evidence="6">The sequence shown here is derived from an EMBL/GenBank/DDBJ whole genome shotgun (WGS) entry which is preliminary data.</text>
</comment>
<reference evidence="5 7" key="3">
    <citation type="journal article" date="2024" name="Syst. Appl. Microbiol.">
        <title>Helicobacter cappadocius sp. nov., from lizards: The first psychrotrophic Helicobacter species.</title>
        <authorList>
            <person name="Aydin F."/>
            <person name="Tarhane S."/>
            <person name="Karakaya E."/>
            <person name="Abay S."/>
            <person name="Kayman T."/>
            <person name="Guran O."/>
            <person name="Bozkurt E."/>
            <person name="Uzum N."/>
            <person name="Avci A."/>
            <person name="Olgun K."/>
            <person name="Jablonski D."/>
            <person name="Guran C."/>
            <person name="Burcin Saticioglu I."/>
        </authorList>
    </citation>
    <scope>NUCLEOTIDE SEQUENCE [LARGE SCALE GENOMIC DNA]</scope>
    <source>
        <strain evidence="5">Faydin-H75</strain>
        <strain evidence="7">faydin-H76</strain>
    </source>
</reference>
<dbReference type="Proteomes" id="UP001177258">
    <property type="component" value="Unassembled WGS sequence"/>
</dbReference>
<dbReference type="Proteomes" id="UP001240777">
    <property type="component" value="Unassembled WGS sequence"/>
</dbReference>
<dbReference type="InterPro" id="IPR023198">
    <property type="entry name" value="PGP-like_dom2"/>
</dbReference>
<comment type="similarity">
    <text evidence="3">Belongs to the HAD-like hydrolase superfamily. CbbY/CbbZ/Gph/YieH family.</text>
</comment>
<dbReference type="Gene3D" id="3.40.50.1000">
    <property type="entry name" value="HAD superfamily/HAD-like"/>
    <property type="match status" value="1"/>
</dbReference>
<evidence type="ECO:0000313" key="5">
    <source>
        <dbReference type="EMBL" id="MDO7252642.1"/>
    </source>
</evidence>
<dbReference type="GO" id="GO:0008967">
    <property type="term" value="F:phosphoglycolate phosphatase activity"/>
    <property type="evidence" value="ECO:0007669"/>
    <property type="project" value="UniProtKB-EC"/>
</dbReference>
<dbReference type="SFLD" id="SFLDS00003">
    <property type="entry name" value="Haloacid_Dehalogenase"/>
    <property type="match status" value="1"/>
</dbReference>
<keyword evidence="6" id="KW-0378">Hydrolase</keyword>
<dbReference type="SUPFAM" id="SSF56784">
    <property type="entry name" value="HAD-like"/>
    <property type="match status" value="1"/>
</dbReference>
<dbReference type="InterPro" id="IPR036412">
    <property type="entry name" value="HAD-like_sf"/>
</dbReference>
<keyword evidence="8" id="KW-1185">Reference proteome</keyword>
<dbReference type="AlphaFoldDB" id="A0AA90PJV6"/>
<dbReference type="InterPro" id="IPR023214">
    <property type="entry name" value="HAD_sf"/>
</dbReference>
<protein>
    <recommendedName>
        <fullName evidence="4">phosphoglycolate phosphatase</fullName>
        <ecNumber evidence="4">3.1.3.18</ecNumber>
    </recommendedName>
</protein>
<organism evidence="6 7">
    <name type="scientific">Helicobacter cappadocius</name>
    <dbReference type="NCBI Taxonomy" id="3063998"/>
    <lineage>
        <taxon>Bacteria</taxon>
        <taxon>Pseudomonadati</taxon>
        <taxon>Campylobacterota</taxon>
        <taxon>Epsilonproteobacteria</taxon>
        <taxon>Campylobacterales</taxon>
        <taxon>Helicobacteraceae</taxon>
        <taxon>Helicobacter</taxon>
    </lineage>
</organism>
<gene>
    <name evidence="5" type="ORF">Q5I04_01745</name>
    <name evidence="6" type="ORF">Q5I06_01745</name>
</gene>
<evidence type="ECO:0000313" key="7">
    <source>
        <dbReference type="Proteomes" id="UP001177258"/>
    </source>
</evidence>
<reference evidence="6 8" key="1">
    <citation type="submission" date="2023-07" db="EMBL/GenBank/DDBJ databases">
        <title>Unpublished Manusciprt.</title>
        <authorList>
            <person name="Aydin F."/>
            <person name="Tarhane S."/>
            <person name="Saticioglu I.B."/>
            <person name="Karakaya E."/>
            <person name="Abay S."/>
            <person name="Guran O."/>
            <person name="Bozkurt E."/>
            <person name="Uzum N."/>
            <person name="Olgun K."/>
            <person name="Jablonski D."/>
        </authorList>
    </citation>
    <scope>NUCLEOTIDE SEQUENCE</scope>
    <source>
        <strain evidence="8">faydin-H75</strain>
        <strain evidence="6">Faydin-H76</strain>
    </source>
</reference>
<dbReference type="InterPro" id="IPR041492">
    <property type="entry name" value="HAD_2"/>
</dbReference>
<dbReference type="InterPro" id="IPR050155">
    <property type="entry name" value="HAD-like_hydrolase_sf"/>
</dbReference>
<evidence type="ECO:0000313" key="6">
    <source>
        <dbReference type="EMBL" id="MDP2538509.1"/>
    </source>
</evidence>
<dbReference type="GO" id="GO:0006281">
    <property type="term" value="P:DNA repair"/>
    <property type="evidence" value="ECO:0007669"/>
    <property type="project" value="TreeGrafter"/>
</dbReference>
<sequence length="216" mass="24412">MAKKKIILFDLDGTLIDSTDAIYDSFCFSCQKNGLDIPPLEEVKKTIGHTLDDMFAYFGADKEKLCFFRDSYREFYLKVFLEKTEMLPNATDSIKLASEFAKLGIVTTKTSKRSRELLEYLGVLKYFQIVIGIEDVQFPKPHKEPILNAKNKIDTNIPLSDIFMVGDTPLDARSAIDAGVHPIGVKCGYGVYEDLCKLCENVFEDSLEAVKFISTF</sequence>
<evidence type="ECO:0000256" key="3">
    <source>
        <dbReference type="ARBA" id="ARBA00006171"/>
    </source>
</evidence>
<dbReference type="RefSeq" id="WP_305516484.1">
    <property type="nucleotide sequence ID" value="NZ_JAUPEV010000002.1"/>
</dbReference>
<evidence type="ECO:0000256" key="4">
    <source>
        <dbReference type="ARBA" id="ARBA00013078"/>
    </source>
</evidence>
<dbReference type="EC" id="3.1.3.18" evidence="4"/>